<reference evidence="2" key="1">
    <citation type="submission" date="2022-11" db="UniProtKB">
        <authorList>
            <consortium name="WormBaseParasite"/>
        </authorList>
    </citation>
    <scope>IDENTIFICATION</scope>
</reference>
<keyword evidence="1" id="KW-1185">Reference proteome</keyword>
<proteinExistence type="predicted"/>
<dbReference type="PANTHER" id="PTHR21523:SF38">
    <property type="entry name" value="MLT-TEN (MLT-10) RELATED"/>
    <property type="match status" value="1"/>
</dbReference>
<sequence length="183" mass="20436">MNQENSRFLHEINVPMESKFETIEDANQNEMLNDIVAMINAFQMATSRKSDAAQLVDLIVELSGAATVLNKLYYFPEKQKLDLKKRGYAHLAPEQLQLIYDKPIGDVRGPTFRTLSPYAFTNRIAQGLVLEAVTLSPHAFIPEILFPEGVVLYTLSPRAFIASVLGPQALIGRIISPSVFRAD</sequence>
<dbReference type="Proteomes" id="UP000887564">
    <property type="component" value="Unplaced"/>
</dbReference>
<evidence type="ECO:0000313" key="1">
    <source>
        <dbReference type="Proteomes" id="UP000887564"/>
    </source>
</evidence>
<protein>
    <submittedName>
        <fullName evidence="2">Uncharacterized protein</fullName>
    </submittedName>
</protein>
<dbReference type="AlphaFoldDB" id="A0A914RBI6"/>
<evidence type="ECO:0000313" key="2">
    <source>
        <dbReference type="WBParaSite" id="PEQ_0000403601-mRNA-1"/>
    </source>
</evidence>
<dbReference type="PANTHER" id="PTHR21523">
    <property type="match status" value="1"/>
</dbReference>
<dbReference type="WBParaSite" id="PEQ_0000403601-mRNA-1">
    <property type="protein sequence ID" value="PEQ_0000403601-mRNA-1"/>
    <property type="gene ID" value="PEQ_0000403601"/>
</dbReference>
<accession>A0A914RBI6</accession>
<name>A0A914RBI6_PAREQ</name>
<organism evidence="1 2">
    <name type="scientific">Parascaris equorum</name>
    <name type="common">Equine roundworm</name>
    <dbReference type="NCBI Taxonomy" id="6256"/>
    <lineage>
        <taxon>Eukaryota</taxon>
        <taxon>Metazoa</taxon>
        <taxon>Ecdysozoa</taxon>
        <taxon>Nematoda</taxon>
        <taxon>Chromadorea</taxon>
        <taxon>Rhabditida</taxon>
        <taxon>Spirurina</taxon>
        <taxon>Ascaridomorpha</taxon>
        <taxon>Ascaridoidea</taxon>
        <taxon>Ascarididae</taxon>
        <taxon>Parascaris</taxon>
    </lineage>
</organism>